<sequence length="141" mass="16388">MGDIIWKMFDKDTIEIKGNDRKVLCVICGNMIPYTIMSDLKQHLIKLHSNYVNVLELQAHKPRVNVSHVWKHFKRTDCKFYAECNYCNNNFSYKTTVANLKKHLNRVHPDIDAKADVIKTDTNGEDSEESRSEEESNVKGE</sequence>
<dbReference type="EMBL" id="CAKXAJ010026315">
    <property type="protein sequence ID" value="CAH2266798.1"/>
    <property type="molecule type" value="Genomic_DNA"/>
</dbReference>
<evidence type="ECO:0000259" key="6">
    <source>
        <dbReference type="PROSITE" id="PS50808"/>
    </source>
</evidence>
<keyword evidence="2 4" id="KW-0863">Zinc-finger</keyword>
<keyword evidence="1" id="KW-0479">Metal-binding</keyword>
<dbReference type="GO" id="GO:1990837">
    <property type="term" value="F:sequence-specific double-stranded DNA binding"/>
    <property type="evidence" value="ECO:0007669"/>
    <property type="project" value="TreeGrafter"/>
</dbReference>
<keyword evidence="3" id="KW-0862">Zinc</keyword>
<protein>
    <submittedName>
        <fullName evidence="7">Jg4402 protein</fullName>
    </submittedName>
</protein>
<dbReference type="Gene3D" id="3.30.160.60">
    <property type="entry name" value="Classic Zinc Finger"/>
    <property type="match status" value="1"/>
</dbReference>
<evidence type="ECO:0000313" key="8">
    <source>
        <dbReference type="Proteomes" id="UP000838756"/>
    </source>
</evidence>
<feature type="domain" description="BED-type" evidence="6">
    <location>
        <begin position="64"/>
        <end position="115"/>
    </location>
</feature>
<dbReference type="OrthoDB" id="6889271at2759"/>
<evidence type="ECO:0000313" key="7">
    <source>
        <dbReference type="EMBL" id="CAH2266798.1"/>
    </source>
</evidence>
<dbReference type="AlphaFoldDB" id="A0A8S4SMY6"/>
<proteinExistence type="predicted"/>
<dbReference type="InterPro" id="IPR003656">
    <property type="entry name" value="Znf_BED"/>
</dbReference>
<dbReference type="InterPro" id="IPR053031">
    <property type="entry name" value="Cuticle_assoc_protein"/>
</dbReference>
<accession>A0A8S4SMY6</accession>
<name>A0A8S4SMY6_9NEOP</name>
<evidence type="ECO:0000256" key="4">
    <source>
        <dbReference type="PROSITE-ProRule" id="PRU00027"/>
    </source>
</evidence>
<evidence type="ECO:0000256" key="5">
    <source>
        <dbReference type="SAM" id="MobiDB-lite"/>
    </source>
</evidence>
<evidence type="ECO:0000256" key="3">
    <source>
        <dbReference type="ARBA" id="ARBA00022833"/>
    </source>
</evidence>
<dbReference type="GO" id="GO:0008270">
    <property type="term" value="F:zinc ion binding"/>
    <property type="evidence" value="ECO:0007669"/>
    <property type="project" value="UniProtKB-KW"/>
</dbReference>
<dbReference type="SUPFAM" id="SSF57667">
    <property type="entry name" value="beta-beta-alpha zinc fingers"/>
    <property type="match status" value="1"/>
</dbReference>
<dbReference type="PROSITE" id="PS50808">
    <property type="entry name" value="ZF_BED"/>
    <property type="match status" value="1"/>
</dbReference>
<dbReference type="Proteomes" id="UP000838756">
    <property type="component" value="Unassembled WGS sequence"/>
</dbReference>
<evidence type="ECO:0000256" key="2">
    <source>
        <dbReference type="ARBA" id="ARBA00022771"/>
    </source>
</evidence>
<feature type="region of interest" description="Disordered" evidence="5">
    <location>
        <begin position="115"/>
        <end position="141"/>
    </location>
</feature>
<dbReference type="GO" id="GO:0006357">
    <property type="term" value="P:regulation of transcription by RNA polymerase II"/>
    <property type="evidence" value="ECO:0007669"/>
    <property type="project" value="TreeGrafter"/>
</dbReference>
<evidence type="ECO:0000256" key="1">
    <source>
        <dbReference type="ARBA" id="ARBA00022723"/>
    </source>
</evidence>
<dbReference type="Pfam" id="PF02892">
    <property type="entry name" value="zf-BED"/>
    <property type="match status" value="1"/>
</dbReference>
<dbReference type="InterPro" id="IPR036236">
    <property type="entry name" value="Znf_C2H2_sf"/>
</dbReference>
<dbReference type="GO" id="GO:0005634">
    <property type="term" value="C:nucleus"/>
    <property type="evidence" value="ECO:0007669"/>
    <property type="project" value="TreeGrafter"/>
</dbReference>
<feature type="compositionally biased region" description="Basic and acidic residues" evidence="5">
    <location>
        <begin position="129"/>
        <end position="141"/>
    </location>
</feature>
<organism evidence="7 8">
    <name type="scientific">Pararge aegeria aegeria</name>
    <dbReference type="NCBI Taxonomy" id="348720"/>
    <lineage>
        <taxon>Eukaryota</taxon>
        <taxon>Metazoa</taxon>
        <taxon>Ecdysozoa</taxon>
        <taxon>Arthropoda</taxon>
        <taxon>Hexapoda</taxon>
        <taxon>Insecta</taxon>
        <taxon>Pterygota</taxon>
        <taxon>Neoptera</taxon>
        <taxon>Endopterygota</taxon>
        <taxon>Lepidoptera</taxon>
        <taxon>Glossata</taxon>
        <taxon>Ditrysia</taxon>
        <taxon>Papilionoidea</taxon>
        <taxon>Nymphalidae</taxon>
        <taxon>Satyrinae</taxon>
        <taxon>Satyrini</taxon>
        <taxon>Parargina</taxon>
        <taxon>Pararge</taxon>
    </lineage>
</organism>
<dbReference type="SMART" id="SM00614">
    <property type="entry name" value="ZnF_BED"/>
    <property type="match status" value="1"/>
</dbReference>
<dbReference type="PANTHER" id="PTHR34396:SF25">
    <property type="entry name" value="BOUNDARY ELEMENT ASSOCIATED FACTOR"/>
    <property type="match status" value="1"/>
</dbReference>
<gene>
    <name evidence="7" type="primary">jg4402</name>
    <name evidence="7" type="ORF">PAEG_LOCUS25405</name>
</gene>
<keyword evidence="8" id="KW-1185">Reference proteome</keyword>
<dbReference type="PANTHER" id="PTHR34396">
    <property type="entry name" value="OS03G0264950 PROTEIN-RELATED"/>
    <property type="match status" value="1"/>
</dbReference>
<comment type="caution">
    <text evidence="7">The sequence shown here is derived from an EMBL/GenBank/DDBJ whole genome shotgun (WGS) entry which is preliminary data.</text>
</comment>
<reference evidence="7" key="1">
    <citation type="submission" date="2022-03" db="EMBL/GenBank/DDBJ databases">
        <authorList>
            <person name="Lindestad O."/>
        </authorList>
    </citation>
    <scope>NUCLEOTIDE SEQUENCE</scope>
</reference>